<sequence length="272" mass="31998">MANYDIRSLQLRLLDILMAIDAMCRKYNLKYYLVDGSLIGAVREKGFIPWDDDMDICMPREDYEKLIAHSREWLPAPYEFVCFENAPEYPLHFGKVQDASTTLIERPHLYYLGGVYVDVFPIDGAPEGKLAQRFYDIKYKYLKKALYFLFRDPYRHGHGPSCWLPLLVRKCYTLPGLQMKIKRHMMLYDLRTSRVAAVNHNDGLGSMVDKEKVLGEPTLIEFEGKTVMGMRDNDAYLTQLFGDYMTPPPEGKRHQHNFYFMDLNLPYREYRK</sequence>
<protein>
    <submittedName>
        <fullName evidence="2">LicD family protein</fullName>
    </submittedName>
</protein>
<dbReference type="InterPro" id="IPR052942">
    <property type="entry name" value="LPS_cholinephosphotransferase"/>
</dbReference>
<organism evidence="2 3">
    <name type="scientific">Bacteroides muris</name>
    <name type="common">ex Afrizal et al. 2022</name>
    <dbReference type="NCBI Taxonomy" id="2516960"/>
    <lineage>
        <taxon>Bacteria</taxon>
        <taxon>Pseudomonadati</taxon>
        <taxon>Bacteroidota</taxon>
        <taxon>Bacteroidia</taxon>
        <taxon>Bacteroidales</taxon>
        <taxon>Bacteroidaceae</taxon>
        <taxon>Bacteroides</taxon>
    </lineage>
</organism>
<proteinExistence type="predicted"/>
<dbReference type="RefSeq" id="WP_136008672.1">
    <property type="nucleotide sequence ID" value="NZ_SRYZ01000001.1"/>
</dbReference>
<dbReference type="Pfam" id="PF04991">
    <property type="entry name" value="LicD"/>
    <property type="match status" value="1"/>
</dbReference>
<evidence type="ECO:0000259" key="1">
    <source>
        <dbReference type="Pfam" id="PF04991"/>
    </source>
</evidence>
<dbReference type="AlphaFoldDB" id="A0A4V6RCV5"/>
<evidence type="ECO:0000313" key="2">
    <source>
        <dbReference type="EMBL" id="TGY09630.1"/>
    </source>
</evidence>
<feature type="domain" description="LicD/FKTN/FKRP nucleotidyltransferase" evidence="1">
    <location>
        <begin position="24"/>
        <end position="242"/>
    </location>
</feature>
<dbReference type="InterPro" id="IPR007074">
    <property type="entry name" value="LicD/FKTN/FKRP_NTP_transf"/>
</dbReference>
<gene>
    <name evidence="2" type="ORF">E5355_00195</name>
</gene>
<comment type="caution">
    <text evidence="2">The sequence shown here is derived from an EMBL/GenBank/DDBJ whole genome shotgun (WGS) entry which is preliminary data.</text>
</comment>
<dbReference type="PANTHER" id="PTHR43404">
    <property type="entry name" value="LIPOPOLYSACCHARIDE CHOLINEPHOSPHOTRANSFERASE LICD"/>
    <property type="match status" value="1"/>
</dbReference>
<accession>A0A4V6RCV5</accession>
<name>A0A4V6RCV5_9BACE</name>
<keyword evidence="3" id="KW-1185">Reference proteome</keyword>
<reference evidence="2 3" key="1">
    <citation type="submission" date="2019-04" db="EMBL/GenBank/DDBJ databases">
        <title>Microbes associate with the intestines of laboratory mice.</title>
        <authorList>
            <person name="Navarre W."/>
            <person name="Wong E."/>
            <person name="Huang K."/>
            <person name="Tropini C."/>
            <person name="Ng K."/>
            <person name="Yu B."/>
        </authorList>
    </citation>
    <scope>NUCLEOTIDE SEQUENCE [LARGE SCALE GENOMIC DNA]</scope>
    <source>
        <strain evidence="2 3">NM69_E16B</strain>
    </source>
</reference>
<dbReference type="Proteomes" id="UP000310532">
    <property type="component" value="Unassembled WGS sequence"/>
</dbReference>
<dbReference type="EMBL" id="SRYZ01000001">
    <property type="protein sequence ID" value="TGY09630.1"/>
    <property type="molecule type" value="Genomic_DNA"/>
</dbReference>
<dbReference type="GO" id="GO:0009100">
    <property type="term" value="P:glycoprotein metabolic process"/>
    <property type="evidence" value="ECO:0007669"/>
    <property type="project" value="UniProtKB-ARBA"/>
</dbReference>
<dbReference type="PANTHER" id="PTHR43404:SF2">
    <property type="entry name" value="LIPOPOLYSACCHARIDE CHOLINEPHOSPHOTRANSFERASE LICD"/>
    <property type="match status" value="1"/>
</dbReference>
<evidence type="ECO:0000313" key="3">
    <source>
        <dbReference type="Proteomes" id="UP000310532"/>
    </source>
</evidence>